<dbReference type="NCBIfam" id="NF004403">
    <property type="entry name" value="PRK05758.2-4"/>
    <property type="match status" value="1"/>
</dbReference>
<dbReference type="NCBIfam" id="TIGR01145">
    <property type="entry name" value="ATP_synt_delta"/>
    <property type="match status" value="1"/>
</dbReference>
<evidence type="ECO:0000256" key="2">
    <source>
        <dbReference type="ARBA" id="ARBA00022448"/>
    </source>
</evidence>
<evidence type="ECO:0000313" key="9">
    <source>
        <dbReference type="Proteomes" id="UP000095488"/>
    </source>
</evidence>
<reference evidence="8 9" key="1">
    <citation type="submission" date="2015-09" db="EMBL/GenBank/DDBJ databases">
        <authorList>
            <consortium name="Pathogen Informatics"/>
        </authorList>
    </citation>
    <scope>NUCLEOTIDE SEQUENCE [LARGE SCALE GENOMIC DNA]</scope>
    <source>
        <strain evidence="8 9">2789STDY5834858</strain>
    </source>
</reference>
<organism evidence="8 9">
    <name type="scientific">Sarcina ventriculi</name>
    <name type="common">Clostridium ventriculi</name>
    <dbReference type="NCBI Taxonomy" id="1267"/>
    <lineage>
        <taxon>Bacteria</taxon>
        <taxon>Bacillati</taxon>
        <taxon>Bacillota</taxon>
        <taxon>Clostridia</taxon>
        <taxon>Eubacteriales</taxon>
        <taxon>Clostridiaceae</taxon>
        <taxon>Sarcina</taxon>
    </lineage>
</organism>
<dbReference type="HAMAP" id="MF_01416">
    <property type="entry name" value="ATP_synth_delta_bact"/>
    <property type="match status" value="1"/>
</dbReference>
<gene>
    <name evidence="7 8" type="primary">atpH</name>
    <name evidence="8" type="ORF">ERS852473_01755</name>
</gene>
<proteinExistence type="inferred from homology"/>
<evidence type="ECO:0000256" key="6">
    <source>
        <dbReference type="ARBA" id="ARBA00023310"/>
    </source>
</evidence>
<comment type="function">
    <text evidence="7">F(1)F(0) ATP synthase produces ATP from ADP in the presence of a proton or sodium gradient. F-type ATPases consist of two structural domains, F(1) containing the extramembraneous catalytic core and F(0) containing the membrane proton channel, linked together by a central stalk and a peripheral stalk. During catalysis, ATP synthesis in the catalytic domain of F(1) is coupled via a rotary mechanism of the central stalk subunits to proton translocation.</text>
</comment>
<dbReference type="SUPFAM" id="SSF47928">
    <property type="entry name" value="N-terminal domain of the delta subunit of the F1F0-ATP synthase"/>
    <property type="match status" value="1"/>
</dbReference>
<dbReference type="Proteomes" id="UP000095488">
    <property type="component" value="Unassembled WGS sequence"/>
</dbReference>
<comment type="function">
    <text evidence="7">This protein is part of the stalk that links CF(0) to CF(1). It either transmits conformational changes from CF(0) to CF(1) or is implicated in proton conduction.</text>
</comment>
<keyword evidence="2 7" id="KW-0813">Transport</keyword>
<comment type="similarity">
    <text evidence="7">Belongs to the ATPase delta chain family.</text>
</comment>
<keyword evidence="9" id="KW-1185">Reference proteome</keyword>
<evidence type="ECO:0000256" key="1">
    <source>
        <dbReference type="ARBA" id="ARBA00004370"/>
    </source>
</evidence>
<keyword evidence="7" id="KW-1003">Cell membrane</keyword>
<dbReference type="EMBL" id="CYZR01000005">
    <property type="protein sequence ID" value="CUO04137.1"/>
    <property type="molecule type" value="Genomic_DNA"/>
</dbReference>
<keyword evidence="3 7" id="KW-0375">Hydrogen ion transport</keyword>
<evidence type="ECO:0000256" key="5">
    <source>
        <dbReference type="ARBA" id="ARBA00023136"/>
    </source>
</evidence>
<dbReference type="RefSeq" id="WP_055259549.1">
    <property type="nucleotide sequence ID" value="NZ_BCMV01000081.1"/>
</dbReference>
<sequence>MYEFLDRRYALAIYEIAQSKNAVDRYIEDLKDICDVLYGNEDFYKIIVHPQISTSDKKKTFKKAFQGKIDDELLNFLLLLIEKDRIGFLKEKVVQLEKIYLEKQNMIIAQVKSVIPLSEYQANKLTENLEKKFNKKIILKQEIDKSIIGGLYVVVGDEVIDGSVKSQLQQIKSQVLNNE</sequence>
<name>A0ABM9URC0_SARVE</name>
<keyword evidence="7" id="KW-0139">CF(1)</keyword>
<accession>A0ABM9URC0</accession>
<dbReference type="NCBIfam" id="NF004402">
    <property type="entry name" value="PRK05758.2-2"/>
    <property type="match status" value="1"/>
</dbReference>
<evidence type="ECO:0000256" key="3">
    <source>
        <dbReference type="ARBA" id="ARBA00022781"/>
    </source>
</evidence>
<evidence type="ECO:0000256" key="7">
    <source>
        <dbReference type="HAMAP-Rule" id="MF_01416"/>
    </source>
</evidence>
<evidence type="ECO:0000313" key="8">
    <source>
        <dbReference type="EMBL" id="CUO04137.1"/>
    </source>
</evidence>
<dbReference type="InterPro" id="IPR000711">
    <property type="entry name" value="ATPase_OSCP/dsu"/>
</dbReference>
<comment type="caution">
    <text evidence="8">The sequence shown here is derived from an EMBL/GenBank/DDBJ whole genome shotgun (WGS) entry which is preliminary data.</text>
</comment>
<dbReference type="Pfam" id="PF00213">
    <property type="entry name" value="OSCP"/>
    <property type="match status" value="1"/>
</dbReference>
<keyword evidence="6 7" id="KW-0066">ATP synthesis</keyword>
<comment type="subcellular location">
    <subcellularLocation>
        <location evidence="7">Cell membrane</location>
        <topology evidence="7">Peripheral membrane protein</topology>
    </subcellularLocation>
    <subcellularLocation>
        <location evidence="1">Membrane</location>
    </subcellularLocation>
</comment>
<dbReference type="InterPro" id="IPR026015">
    <property type="entry name" value="ATP_synth_OSCP/delta_N_sf"/>
</dbReference>
<keyword evidence="4 7" id="KW-0406">Ion transport</keyword>
<dbReference type="Gene3D" id="1.10.520.20">
    <property type="entry name" value="N-terminal domain of the delta subunit of the F1F0-ATP synthase"/>
    <property type="match status" value="1"/>
</dbReference>
<evidence type="ECO:0000256" key="4">
    <source>
        <dbReference type="ARBA" id="ARBA00023065"/>
    </source>
</evidence>
<protein>
    <recommendedName>
        <fullName evidence="7">ATP synthase subunit delta</fullName>
    </recommendedName>
    <alternativeName>
        <fullName evidence="7">ATP synthase F(1) sector subunit delta</fullName>
    </alternativeName>
    <alternativeName>
        <fullName evidence="7">F-type ATPase subunit delta</fullName>
        <shortName evidence="7">F-ATPase subunit delta</shortName>
    </alternativeName>
</protein>
<keyword evidence="5 7" id="KW-0472">Membrane</keyword>
<dbReference type="PRINTS" id="PR00125">
    <property type="entry name" value="ATPASEDELTA"/>
</dbReference>
<dbReference type="PANTHER" id="PTHR11910">
    <property type="entry name" value="ATP SYNTHASE DELTA CHAIN"/>
    <property type="match status" value="1"/>
</dbReference>